<protein>
    <submittedName>
        <fullName evidence="1">Uncharacterized protein</fullName>
    </submittedName>
</protein>
<dbReference type="RefSeq" id="WP_209352441.1">
    <property type="nucleotide sequence ID" value="NZ_JAGIYZ010000013.1"/>
</dbReference>
<name>A0ABS4AUL4_9PROT</name>
<gene>
    <name evidence="1" type="ORF">J5Y09_14070</name>
</gene>
<comment type="caution">
    <text evidence="1">The sequence shown here is derived from an EMBL/GenBank/DDBJ whole genome shotgun (WGS) entry which is preliminary data.</text>
</comment>
<reference evidence="1 2" key="1">
    <citation type="submission" date="2021-03" db="EMBL/GenBank/DDBJ databases">
        <authorList>
            <person name="So Y."/>
        </authorList>
    </citation>
    <scope>NUCLEOTIDE SEQUENCE [LARGE SCALE GENOMIC DNA]</scope>
    <source>
        <strain evidence="1 2">PWR1</strain>
    </source>
</reference>
<dbReference type="EMBL" id="JAGIYZ010000013">
    <property type="protein sequence ID" value="MBP0465046.1"/>
    <property type="molecule type" value="Genomic_DNA"/>
</dbReference>
<sequence>MTEARDVVPHGTALRSALDIVVNDYLRFLRGGPDPSIEDAAKAFTTYQAGCKAALSHLDMLIKIGRSLGAPVIEVEEATTMLVEARAALAQSSEDHIDAGEGEC</sequence>
<evidence type="ECO:0000313" key="2">
    <source>
        <dbReference type="Proteomes" id="UP000680815"/>
    </source>
</evidence>
<evidence type="ECO:0000313" key="1">
    <source>
        <dbReference type="EMBL" id="MBP0465046.1"/>
    </source>
</evidence>
<accession>A0ABS4AUL4</accession>
<organism evidence="1 2">
    <name type="scientific">Roseomonas nitratireducens</name>
    <dbReference type="NCBI Taxonomy" id="2820810"/>
    <lineage>
        <taxon>Bacteria</taxon>
        <taxon>Pseudomonadati</taxon>
        <taxon>Pseudomonadota</taxon>
        <taxon>Alphaproteobacteria</taxon>
        <taxon>Acetobacterales</taxon>
        <taxon>Roseomonadaceae</taxon>
        <taxon>Roseomonas</taxon>
    </lineage>
</organism>
<dbReference type="Proteomes" id="UP000680815">
    <property type="component" value="Unassembled WGS sequence"/>
</dbReference>
<proteinExistence type="predicted"/>
<keyword evidence="2" id="KW-1185">Reference proteome</keyword>